<evidence type="ECO:0000256" key="1">
    <source>
        <dbReference type="SAM" id="MobiDB-lite"/>
    </source>
</evidence>
<dbReference type="STRING" id="4232.A0A251UVD6"/>
<dbReference type="FunCoup" id="A0A251UVD6">
    <property type="interactions" value="255"/>
</dbReference>
<evidence type="ECO:0000313" key="3">
    <source>
        <dbReference type="EMBL" id="OTG26983.1"/>
    </source>
</evidence>
<dbReference type="OMA" id="EWIVIVT"/>
<reference evidence="2" key="3">
    <citation type="submission" date="2020-06" db="EMBL/GenBank/DDBJ databases">
        <title>Helianthus annuus Genome sequencing and assembly Release 2.</title>
        <authorList>
            <person name="Gouzy J."/>
            <person name="Langlade N."/>
            <person name="Munos S."/>
        </authorList>
    </citation>
    <scope>NUCLEOTIDE SEQUENCE</scope>
    <source>
        <tissue evidence="2">Leaves</tissue>
    </source>
</reference>
<dbReference type="GO" id="GO:0006355">
    <property type="term" value="P:regulation of DNA-templated transcription"/>
    <property type="evidence" value="ECO:0007669"/>
    <property type="project" value="InterPro"/>
</dbReference>
<dbReference type="EMBL" id="MNCJ02000316">
    <property type="protein sequence ID" value="KAF5820695.1"/>
    <property type="molecule type" value="Genomic_DNA"/>
</dbReference>
<dbReference type="GO" id="GO:0007623">
    <property type="term" value="P:circadian rhythm"/>
    <property type="evidence" value="ECO:0007669"/>
    <property type="project" value="InterPro"/>
</dbReference>
<dbReference type="PANTHER" id="PTHR33334">
    <property type="entry name" value="PROTEIN LNK1"/>
    <property type="match status" value="1"/>
</dbReference>
<name>A0A251UVD6_HELAN</name>
<dbReference type="Gramene" id="mRNA:HanXRQr2_Chr01g0005061">
    <property type="protein sequence ID" value="mRNA:HanXRQr2_Chr01g0005061"/>
    <property type="gene ID" value="HanXRQr2_Chr01g0005061"/>
</dbReference>
<gene>
    <name evidence="3" type="ORF">HannXRQ_Chr04g0095061</name>
    <name evidence="2" type="ORF">HanXRQr2_Chr01g0005061</name>
</gene>
<dbReference type="EMBL" id="CM007893">
    <property type="protein sequence ID" value="OTG26983.1"/>
    <property type="molecule type" value="Genomic_DNA"/>
</dbReference>
<dbReference type="InterPro" id="IPR039928">
    <property type="entry name" value="LNK"/>
</dbReference>
<feature type="region of interest" description="Disordered" evidence="1">
    <location>
        <begin position="394"/>
        <end position="421"/>
    </location>
</feature>
<dbReference type="AlphaFoldDB" id="A0A251UVD6"/>
<protein>
    <submittedName>
        <fullName evidence="2">LNK family protein</fullName>
    </submittedName>
</protein>
<dbReference type="Proteomes" id="UP000215914">
    <property type="component" value="Chromosome 4"/>
</dbReference>
<accession>A0A251UVD6</accession>
<reference evidence="3" key="2">
    <citation type="submission" date="2017-02" db="EMBL/GenBank/DDBJ databases">
        <title>Sunflower complete genome.</title>
        <authorList>
            <person name="Langlade N."/>
            <person name="Munos S."/>
        </authorList>
    </citation>
    <scope>NUCLEOTIDE SEQUENCE [LARGE SCALE GENOMIC DNA]</scope>
    <source>
        <tissue evidence="3">Leaves</tissue>
    </source>
</reference>
<sequence>MFDWEDEEITSIIWGKEGENEDHIETYGENSKVSDQEAANVKKITQKTTESKHITDSGQRNNNNNTKYYTHGFGSVLDLSSSKLANENTDEKAQVDNGFDDDKEGGNFVDYGWANLGTFDDLDRIISNHNLELWSSTKDVIGCPVDSLSLNSRDLKSNYQHLGPKSGVINAQKKCAQVKKEWEGQYSQQSKISSVRNQETESSGYTHLINAFPSPHVSDKTSLSMTPQEKIEKLRRRQQMRALLAIRKQQQKIRQQDDYSNLQLCSQYPSLSSLDVSSPLDSDARPVMMDKTALADTAVHQFQNVIAGLGIQLRLCIRDSLIRLAQGALQRKYDATTNKITNTVVMEGVSSAKSSAKTPDAETKTNPIDRVVARLLFHTPTGELVRSPTMKLHNEHHRDNQVSCNKTADVSRKETQGSSLL</sequence>
<reference evidence="2 4" key="1">
    <citation type="journal article" date="2017" name="Nature">
        <title>The sunflower genome provides insights into oil metabolism, flowering and Asterid evolution.</title>
        <authorList>
            <person name="Badouin H."/>
            <person name="Gouzy J."/>
            <person name="Grassa C.J."/>
            <person name="Murat F."/>
            <person name="Staton S.E."/>
            <person name="Cottret L."/>
            <person name="Lelandais-Briere C."/>
            <person name="Owens G.L."/>
            <person name="Carrere S."/>
            <person name="Mayjonade B."/>
            <person name="Legrand L."/>
            <person name="Gill N."/>
            <person name="Kane N.C."/>
            <person name="Bowers J.E."/>
            <person name="Hubner S."/>
            <person name="Bellec A."/>
            <person name="Berard A."/>
            <person name="Berges H."/>
            <person name="Blanchet N."/>
            <person name="Boniface M.C."/>
            <person name="Brunel D."/>
            <person name="Catrice O."/>
            <person name="Chaidir N."/>
            <person name="Claudel C."/>
            <person name="Donnadieu C."/>
            <person name="Faraut T."/>
            <person name="Fievet G."/>
            <person name="Helmstetter N."/>
            <person name="King M."/>
            <person name="Knapp S.J."/>
            <person name="Lai Z."/>
            <person name="Le Paslier M.C."/>
            <person name="Lippi Y."/>
            <person name="Lorenzon L."/>
            <person name="Mandel J.R."/>
            <person name="Marage G."/>
            <person name="Marchand G."/>
            <person name="Marquand E."/>
            <person name="Bret-Mestries E."/>
            <person name="Morien E."/>
            <person name="Nambeesan S."/>
            <person name="Nguyen T."/>
            <person name="Pegot-Espagnet P."/>
            <person name="Pouilly N."/>
            <person name="Raftis F."/>
            <person name="Sallet E."/>
            <person name="Schiex T."/>
            <person name="Thomas J."/>
            <person name="Vandecasteele C."/>
            <person name="Vares D."/>
            <person name="Vear F."/>
            <person name="Vautrin S."/>
            <person name="Crespi M."/>
            <person name="Mangin B."/>
            <person name="Burke J.M."/>
            <person name="Salse J."/>
            <person name="Munos S."/>
            <person name="Vincourt P."/>
            <person name="Rieseberg L.H."/>
            <person name="Langlade N.B."/>
        </authorList>
    </citation>
    <scope>NUCLEOTIDE SEQUENCE [LARGE SCALE GENOMIC DNA]</scope>
    <source>
        <strain evidence="4">cv. SF193</strain>
        <tissue evidence="2">Leaves</tissue>
    </source>
</reference>
<keyword evidence="4" id="KW-1185">Reference proteome</keyword>
<dbReference type="InParanoid" id="A0A251UVD6"/>
<organism evidence="3 4">
    <name type="scientific">Helianthus annuus</name>
    <name type="common">Common sunflower</name>
    <dbReference type="NCBI Taxonomy" id="4232"/>
    <lineage>
        <taxon>Eukaryota</taxon>
        <taxon>Viridiplantae</taxon>
        <taxon>Streptophyta</taxon>
        <taxon>Embryophyta</taxon>
        <taxon>Tracheophyta</taxon>
        <taxon>Spermatophyta</taxon>
        <taxon>Magnoliopsida</taxon>
        <taxon>eudicotyledons</taxon>
        <taxon>Gunneridae</taxon>
        <taxon>Pentapetalae</taxon>
        <taxon>asterids</taxon>
        <taxon>campanulids</taxon>
        <taxon>Asterales</taxon>
        <taxon>Asteraceae</taxon>
        <taxon>Asteroideae</taxon>
        <taxon>Heliantheae alliance</taxon>
        <taxon>Heliantheae</taxon>
        <taxon>Helianthus</taxon>
    </lineage>
</organism>
<dbReference type="PANTHER" id="PTHR33334:SF5">
    <property type="entry name" value="PROTEIN LNK2"/>
    <property type="match status" value="1"/>
</dbReference>
<evidence type="ECO:0000313" key="4">
    <source>
        <dbReference type="Proteomes" id="UP000215914"/>
    </source>
</evidence>
<proteinExistence type="predicted"/>
<evidence type="ECO:0000313" key="2">
    <source>
        <dbReference type="EMBL" id="KAF5820695.1"/>
    </source>
</evidence>